<comment type="caution">
    <text evidence="1">The sequence shown here is derived from an EMBL/GenBank/DDBJ whole genome shotgun (WGS) entry which is preliminary data.</text>
</comment>
<dbReference type="AlphaFoldDB" id="A0A1Y3G712"/>
<evidence type="ECO:0000313" key="1">
    <source>
        <dbReference type="EMBL" id="OUJ06622.1"/>
    </source>
</evidence>
<gene>
    <name evidence="1" type="ORF">HK23_14165</name>
</gene>
<dbReference type="Proteomes" id="UP000242683">
    <property type="component" value="Unassembled WGS sequence"/>
</dbReference>
<protein>
    <submittedName>
        <fullName evidence="1">Uncharacterized protein</fullName>
    </submittedName>
</protein>
<reference evidence="2" key="1">
    <citation type="submission" date="2014-06" db="EMBL/GenBank/DDBJ databases">
        <authorList>
            <person name="Winans N.J."/>
            <person name="Newell P.D."/>
            <person name="Douglas A.E."/>
        </authorList>
    </citation>
    <scope>NUCLEOTIDE SEQUENCE [LARGE SCALE GENOMIC DNA]</scope>
    <source>
        <strain evidence="2">DsW_057</strain>
    </source>
</reference>
<dbReference type="RefSeq" id="WP_086653076.1">
    <property type="nucleotide sequence ID" value="NZ_JOPG01000009.1"/>
</dbReference>
<organism evidence="1 2">
    <name type="scientific">Acetobacter malorum</name>
    <dbReference type="NCBI Taxonomy" id="178901"/>
    <lineage>
        <taxon>Bacteria</taxon>
        <taxon>Pseudomonadati</taxon>
        <taxon>Pseudomonadota</taxon>
        <taxon>Alphaproteobacteria</taxon>
        <taxon>Acetobacterales</taxon>
        <taxon>Acetobacteraceae</taxon>
        <taxon>Acetobacter</taxon>
    </lineage>
</organism>
<name>A0A1Y3G712_9PROT</name>
<dbReference type="EMBL" id="JOPG01000009">
    <property type="protein sequence ID" value="OUJ06622.1"/>
    <property type="molecule type" value="Genomic_DNA"/>
</dbReference>
<evidence type="ECO:0000313" key="2">
    <source>
        <dbReference type="Proteomes" id="UP000242683"/>
    </source>
</evidence>
<accession>A0A1Y3G712</accession>
<sequence>MTQTVERQAPSLREEIEDGIVVVAYVAAEIWWTVYDSEICRGLFCAVLLIGAAAGVFTDTGSLVTGDLIAALLCTVNAFADLFGLPRIDVGGMV</sequence>
<proteinExistence type="predicted"/>